<sequence length="92" mass="10993">MVLVRFWFDKLINNLKICFFSPLQITFPHIYVILEFSEGARLNSYHRRTDWTPSVDRYYIDLIHSLGYLEVADYIVMLEGKVVHLRLQVDTV</sequence>
<evidence type="ECO:0000313" key="1">
    <source>
        <dbReference type="EMBL" id="KAK7857579.1"/>
    </source>
</evidence>
<dbReference type="AlphaFoldDB" id="A0AAW0M3D2"/>
<protein>
    <submittedName>
        <fullName evidence="1">Uncharacterized protein</fullName>
    </submittedName>
</protein>
<proteinExistence type="predicted"/>
<organism evidence="1">
    <name type="scientific">Quercus suber</name>
    <name type="common">Cork oak</name>
    <dbReference type="NCBI Taxonomy" id="58331"/>
    <lineage>
        <taxon>Eukaryota</taxon>
        <taxon>Viridiplantae</taxon>
        <taxon>Streptophyta</taxon>
        <taxon>Embryophyta</taxon>
        <taxon>Tracheophyta</taxon>
        <taxon>Spermatophyta</taxon>
        <taxon>Magnoliopsida</taxon>
        <taxon>eudicotyledons</taxon>
        <taxon>Gunneridae</taxon>
        <taxon>Pentapetalae</taxon>
        <taxon>rosids</taxon>
        <taxon>fabids</taxon>
        <taxon>Fagales</taxon>
        <taxon>Fagaceae</taxon>
        <taxon>Quercus</taxon>
    </lineage>
</organism>
<reference evidence="1" key="2">
    <citation type="journal article" date="2018" name="Sci. Data">
        <title>The draft genome sequence of cork oak.</title>
        <authorList>
            <person name="Ramos A.M."/>
            <person name="Usie A."/>
            <person name="Barbosa P."/>
            <person name="Barros P.M."/>
            <person name="Capote T."/>
            <person name="Chaves I."/>
            <person name="Simoes F."/>
            <person name="Abreu I."/>
            <person name="Carrasquinho I."/>
            <person name="Faro C."/>
            <person name="Guimaraes J.B."/>
            <person name="Mendonca D."/>
            <person name="Nobrega F."/>
            <person name="Rodrigues L."/>
            <person name="Saibo N.J.M."/>
            <person name="Varela M.C."/>
            <person name="Egas C."/>
            <person name="Matos J."/>
            <person name="Miguel C.M."/>
            <person name="Oliveira M.M."/>
            <person name="Ricardo C.P."/>
            <person name="Goncalves S."/>
        </authorList>
    </citation>
    <scope>NUCLEOTIDE SEQUENCE [LARGE SCALE GENOMIC DNA]</scope>
    <source>
        <strain evidence="1">HL8</strain>
    </source>
</reference>
<accession>A0AAW0M3D2</accession>
<comment type="caution">
    <text evidence="1">The sequence shown here is derived from an EMBL/GenBank/DDBJ whole genome shotgun (WGS) entry which is preliminary data.</text>
</comment>
<gene>
    <name evidence="1" type="ORF">CFP56_017138</name>
</gene>
<reference evidence="1" key="3">
    <citation type="submission" date="2023-07" db="EMBL/GenBank/DDBJ databases">
        <title>An improved reference 1 genome and first organelle genomes of Quercus suber.</title>
        <authorList>
            <consortium name="Genosuber Consortium"/>
            <person name="Usie A."/>
            <person name="Serra O."/>
            <person name="Barros P."/>
        </authorList>
    </citation>
    <scope>NUCLEOTIDE SEQUENCE</scope>
    <source>
        <strain evidence="1">HL8</strain>
        <tissue evidence="1">Leaves</tissue>
    </source>
</reference>
<reference evidence="1" key="1">
    <citation type="submission" date="2017-12" db="EMBL/GenBank/DDBJ databases">
        <authorList>
            <person name="Barbosa P."/>
            <person name="Usie A."/>
            <person name="Ramos A.M."/>
        </authorList>
    </citation>
    <scope>NUCLEOTIDE SEQUENCE</scope>
    <source>
        <strain evidence="1">HL8</strain>
        <tissue evidence="1">Leaves</tissue>
    </source>
</reference>
<dbReference type="EMBL" id="PKMF04000026">
    <property type="protein sequence ID" value="KAK7857579.1"/>
    <property type="molecule type" value="Genomic_DNA"/>
</dbReference>
<name>A0AAW0M3D2_QUESU</name>